<proteinExistence type="predicted"/>
<comment type="caution">
    <text evidence="1">The sequence shown here is derived from an EMBL/GenBank/DDBJ whole genome shotgun (WGS) entry which is preliminary data.</text>
</comment>
<accession>A0A834MA19</accession>
<evidence type="ECO:0000313" key="1">
    <source>
        <dbReference type="EMBL" id="KAF7272055.1"/>
    </source>
</evidence>
<dbReference type="EMBL" id="JAACXV010013863">
    <property type="protein sequence ID" value="KAF7272055.1"/>
    <property type="molecule type" value="Genomic_DNA"/>
</dbReference>
<organism evidence="1 2">
    <name type="scientific">Rhynchophorus ferrugineus</name>
    <name type="common">Red palm weevil</name>
    <name type="synonym">Curculio ferrugineus</name>
    <dbReference type="NCBI Taxonomy" id="354439"/>
    <lineage>
        <taxon>Eukaryota</taxon>
        <taxon>Metazoa</taxon>
        <taxon>Ecdysozoa</taxon>
        <taxon>Arthropoda</taxon>
        <taxon>Hexapoda</taxon>
        <taxon>Insecta</taxon>
        <taxon>Pterygota</taxon>
        <taxon>Neoptera</taxon>
        <taxon>Endopterygota</taxon>
        <taxon>Coleoptera</taxon>
        <taxon>Polyphaga</taxon>
        <taxon>Cucujiformia</taxon>
        <taxon>Curculionidae</taxon>
        <taxon>Dryophthorinae</taxon>
        <taxon>Rhynchophorus</taxon>
    </lineage>
</organism>
<reference evidence="1" key="1">
    <citation type="submission" date="2020-08" db="EMBL/GenBank/DDBJ databases">
        <title>Genome sequencing and assembly of the red palm weevil Rhynchophorus ferrugineus.</title>
        <authorList>
            <person name="Dias G.B."/>
            <person name="Bergman C.M."/>
            <person name="Manee M."/>
        </authorList>
    </citation>
    <scope>NUCLEOTIDE SEQUENCE</scope>
    <source>
        <strain evidence="1">AA-2017</strain>
        <tissue evidence="1">Whole larva</tissue>
    </source>
</reference>
<keyword evidence="2" id="KW-1185">Reference proteome</keyword>
<gene>
    <name evidence="1" type="ORF">GWI33_015131</name>
</gene>
<dbReference type="AlphaFoldDB" id="A0A834MA19"/>
<evidence type="ECO:0000313" key="2">
    <source>
        <dbReference type="Proteomes" id="UP000625711"/>
    </source>
</evidence>
<protein>
    <submittedName>
        <fullName evidence="1">Uncharacterized protein</fullName>
    </submittedName>
</protein>
<sequence>MVAGAKGREAVRFDLSSGSNFQQLRSNASDVLKGTVRYTRATANKSALHSRFGRESETRTTLRNQILFSRQFLWEQSDGLRFPPSHGLVPSRSGDFSEK</sequence>
<name>A0A834MA19_RHYFE</name>
<dbReference type="Proteomes" id="UP000625711">
    <property type="component" value="Unassembled WGS sequence"/>
</dbReference>